<protein>
    <recommendedName>
        <fullName evidence="3">Fork-head domain-containing protein</fullName>
    </recommendedName>
</protein>
<dbReference type="InterPro" id="IPR050211">
    <property type="entry name" value="FOX_domain-containing"/>
</dbReference>
<keyword evidence="5" id="KW-1185">Reference proteome</keyword>
<feature type="DNA-binding region" description="Fork-head" evidence="2">
    <location>
        <begin position="95"/>
        <end position="172"/>
    </location>
</feature>
<dbReference type="GO" id="GO:0030154">
    <property type="term" value="P:cell differentiation"/>
    <property type="evidence" value="ECO:0007669"/>
    <property type="project" value="TreeGrafter"/>
</dbReference>
<dbReference type="GO" id="GO:0000978">
    <property type="term" value="F:RNA polymerase II cis-regulatory region sequence-specific DNA binding"/>
    <property type="evidence" value="ECO:0007669"/>
    <property type="project" value="TreeGrafter"/>
</dbReference>
<dbReference type="GO" id="GO:0000981">
    <property type="term" value="F:DNA-binding transcription factor activity, RNA polymerase II-specific"/>
    <property type="evidence" value="ECO:0007669"/>
    <property type="project" value="TreeGrafter"/>
</dbReference>
<reference evidence="4" key="1">
    <citation type="submission" date="2021-04" db="EMBL/GenBank/DDBJ databases">
        <authorList>
            <consortium name="Molecular Ecology Group"/>
        </authorList>
    </citation>
    <scope>NUCLEOTIDE SEQUENCE</scope>
</reference>
<proteinExistence type="predicted"/>
<dbReference type="EMBL" id="CAJHNH020002887">
    <property type="protein sequence ID" value="CAG5127993.1"/>
    <property type="molecule type" value="Genomic_DNA"/>
</dbReference>
<dbReference type="PROSITE" id="PS50039">
    <property type="entry name" value="FORK_HEAD_3"/>
    <property type="match status" value="1"/>
</dbReference>
<evidence type="ECO:0000313" key="4">
    <source>
        <dbReference type="EMBL" id="CAG5127993.1"/>
    </source>
</evidence>
<dbReference type="InterPro" id="IPR001766">
    <property type="entry name" value="Fork_head_dom"/>
</dbReference>
<name>A0A8S3ZEV2_9EUPU</name>
<evidence type="ECO:0000313" key="5">
    <source>
        <dbReference type="Proteomes" id="UP000678393"/>
    </source>
</evidence>
<dbReference type="SUPFAM" id="SSF46785">
    <property type="entry name" value="Winged helix' DNA-binding domain"/>
    <property type="match status" value="1"/>
</dbReference>
<dbReference type="InterPro" id="IPR036390">
    <property type="entry name" value="WH_DNA-bd_sf"/>
</dbReference>
<dbReference type="Proteomes" id="UP000678393">
    <property type="component" value="Unassembled WGS sequence"/>
</dbReference>
<comment type="subcellular location">
    <subcellularLocation>
        <location evidence="2">Nucleus</location>
    </subcellularLocation>
</comment>
<dbReference type="PANTHER" id="PTHR11829">
    <property type="entry name" value="FORKHEAD BOX PROTEIN"/>
    <property type="match status" value="1"/>
</dbReference>
<dbReference type="InterPro" id="IPR036388">
    <property type="entry name" value="WH-like_DNA-bd_sf"/>
</dbReference>
<sequence length="220" mass="24309">MLDMQTVGLQSPYSTGAVGGMGSLPNISLGNLGNTAGLGLMSGFYGEQNYYRHGGYGMTMGAMGMYPDQYGAMARSSPYGPYGHHPHHPVKEMVKPPYSYIALIKVTLNGIYQFIMEKFPFYRENNHLSPHQHPSHRDGLNSGVFSAISQHKDFTYPPSNGWYMNPSSSMDLNPGRTDFGSFPGMSMRDMFQSSTSCQLAAFRTPPSKAQPSSYYDCSKY</sequence>
<evidence type="ECO:0000256" key="2">
    <source>
        <dbReference type="PROSITE-ProRule" id="PRU00089"/>
    </source>
</evidence>
<organism evidence="4 5">
    <name type="scientific">Candidula unifasciata</name>
    <dbReference type="NCBI Taxonomy" id="100452"/>
    <lineage>
        <taxon>Eukaryota</taxon>
        <taxon>Metazoa</taxon>
        <taxon>Spiralia</taxon>
        <taxon>Lophotrochozoa</taxon>
        <taxon>Mollusca</taxon>
        <taxon>Gastropoda</taxon>
        <taxon>Heterobranchia</taxon>
        <taxon>Euthyneura</taxon>
        <taxon>Panpulmonata</taxon>
        <taxon>Eupulmonata</taxon>
        <taxon>Stylommatophora</taxon>
        <taxon>Helicina</taxon>
        <taxon>Helicoidea</taxon>
        <taxon>Geomitridae</taxon>
        <taxon>Candidula</taxon>
    </lineage>
</organism>
<evidence type="ECO:0000259" key="3">
    <source>
        <dbReference type="PROSITE" id="PS50039"/>
    </source>
</evidence>
<keyword evidence="2" id="KW-0539">Nucleus</keyword>
<dbReference type="OrthoDB" id="5402974at2759"/>
<dbReference type="AlphaFoldDB" id="A0A8S3ZEV2"/>
<dbReference type="Gene3D" id="1.10.10.10">
    <property type="entry name" value="Winged helix-like DNA-binding domain superfamily/Winged helix DNA-binding domain"/>
    <property type="match status" value="1"/>
</dbReference>
<feature type="domain" description="Fork-head" evidence="3">
    <location>
        <begin position="95"/>
        <end position="172"/>
    </location>
</feature>
<accession>A0A8S3ZEV2</accession>
<comment type="caution">
    <text evidence="4">The sequence shown here is derived from an EMBL/GenBank/DDBJ whole genome shotgun (WGS) entry which is preliminary data.</text>
</comment>
<gene>
    <name evidence="4" type="ORF">CUNI_LOCUS13551</name>
</gene>
<dbReference type="GO" id="GO:0009653">
    <property type="term" value="P:anatomical structure morphogenesis"/>
    <property type="evidence" value="ECO:0007669"/>
    <property type="project" value="TreeGrafter"/>
</dbReference>
<dbReference type="SMART" id="SM00339">
    <property type="entry name" value="FH"/>
    <property type="match status" value="1"/>
</dbReference>
<dbReference type="PANTHER" id="PTHR11829:SF68">
    <property type="entry name" value="FORKHEAD BOX PROTEIN C1"/>
    <property type="match status" value="1"/>
</dbReference>
<evidence type="ECO:0000256" key="1">
    <source>
        <dbReference type="ARBA" id="ARBA00023125"/>
    </source>
</evidence>
<dbReference type="GO" id="GO:0005634">
    <property type="term" value="C:nucleus"/>
    <property type="evidence" value="ECO:0007669"/>
    <property type="project" value="UniProtKB-SubCell"/>
</dbReference>
<keyword evidence="1 2" id="KW-0238">DNA-binding</keyword>